<feature type="compositionally biased region" description="Basic and acidic residues" evidence="2">
    <location>
        <begin position="98"/>
        <end position="114"/>
    </location>
</feature>
<gene>
    <name evidence="3" type="ORF">CDEB00056_LOCUS13961</name>
</gene>
<dbReference type="SUPFAM" id="SSF48403">
    <property type="entry name" value="Ankyrin repeat"/>
    <property type="match status" value="1"/>
</dbReference>
<name>A0A7S3Q892_9STRA</name>
<sequence length="1149" mass="130483">MRADAPVFLPNVLLAGLANQEEPTQQLQKSPKKGNGDSRRRKDRGRYKGKRNSSKPTSDVNPNHGTHKLGHAGKCRKKCTRVPRQNRRNVKDAAIVNDKCESQHKKGRNREEKKNRKKTNHITLSADRHQAEKKIKDNTESLLDYDTFPSLESAGDLKIPFLNISSSENKWSSIAHEGHVYSESVRAHDKKEHERIKHELETHTRMEVLSDKTKANFDQSVLKESYVFRDDGKGDTDNSSFATITYSSKVGTVLAKKLKDRWFTAFEEWQVQEEIRRVELEKIQEHIILEQNHAPHQILHEEIDSDDDPISQEYIIESELHSQLSSVKSKTDHVYLEEKYPLHSAIISNDEAAVKDLILLPPQTTLRDDRVSANDLMLSQDNLSCICLSRLKTKLSAMHLALVLNRPNIVKVLLSCSYQLNSVTSICSLDDQDDCKRTPLMLAAEFALDDCLKVLLAYGPKIALKHQHSGDCVLHIACRHAEPSTVELLVSRERSSSRKRLLCCRNRFGETPLHIIASRGRLDILKLLLKICTTTSEKALTIIDRSNRTPLLIAISKGYTEIVMHVLTYRGNHAGSTSKLICSKFCPLTIAVSTKSLEMIYVILECRTRSTFGDYNYTSALREVIFCFDSCSHDAYEIIELLIEEGADPYCKISSNVSRDFHSGNTVLEMAANKGLVKIVAKMMDLYEHCRRRRMKLLREDPILYQQPDSYFTAILAKEEREIQNSIGDIFIRLLKSSIVDGETSYRKLGSCLSIIRRGSCMNDDKFVSLLRILMSDRENITIGDALAPDKAIFLGQYDHFISHCPDKSVSHNSPYVRSTAQGWTLLFLRLNWAKEYISKHELACLNLKEEITSQNQGEGRNTCQDDFEDTCIFVVEGLRLKAHKSILCKKSPKIEAAIRFAEMRNDYGESLDPDHNIEVQLDISLLNFFLLVCHCYHGSIIAGLDSRTSICCQQLLDLLFVANEYLCSSLAQECELRILSRNPYKCHCWSCCEKLAIYDHDKFCMRCCYSVQGPSRLLSVDNYLNIISSITGNVEIDTGSYTITRRGTANFKDALFPPLSILSSILWKGVLLNFRSLLKTDSYISLYHSTMADDESARQTSSYLECFGDQIGILLLDTVLDELNKVPSDLVFMTPLSKSCSHFKPILN</sequence>
<feature type="compositionally biased region" description="Basic residues" evidence="2">
    <location>
        <begin position="41"/>
        <end position="53"/>
    </location>
</feature>
<dbReference type="Pfam" id="PF12796">
    <property type="entry name" value="Ank_2"/>
    <property type="match status" value="2"/>
</dbReference>
<dbReference type="Gene3D" id="1.25.40.20">
    <property type="entry name" value="Ankyrin repeat-containing domain"/>
    <property type="match status" value="2"/>
</dbReference>
<organism evidence="3">
    <name type="scientific">Chaetoceros debilis</name>
    <dbReference type="NCBI Taxonomy" id="122233"/>
    <lineage>
        <taxon>Eukaryota</taxon>
        <taxon>Sar</taxon>
        <taxon>Stramenopiles</taxon>
        <taxon>Ochrophyta</taxon>
        <taxon>Bacillariophyta</taxon>
        <taxon>Coscinodiscophyceae</taxon>
        <taxon>Chaetocerotophycidae</taxon>
        <taxon>Chaetocerotales</taxon>
        <taxon>Chaetocerotaceae</taxon>
        <taxon>Chaetoceros</taxon>
    </lineage>
</organism>
<dbReference type="SMART" id="SM00248">
    <property type="entry name" value="ANK"/>
    <property type="match status" value="8"/>
</dbReference>
<accession>A0A7S3Q892</accession>
<feature type="repeat" description="ANK" evidence="1">
    <location>
        <begin position="508"/>
        <end position="530"/>
    </location>
</feature>
<evidence type="ECO:0000256" key="1">
    <source>
        <dbReference type="PROSITE-ProRule" id="PRU00023"/>
    </source>
</evidence>
<feature type="region of interest" description="Disordered" evidence="2">
    <location>
        <begin position="17"/>
        <end position="120"/>
    </location>
</feature>
<evidence type="ECO:0008006" key="4">
    <source>
        <dbReference type="Google" id="ProtNLM"/>
    </source>
</evidence>
<dbReference type="SUPFAM" id="SSF54695">
    <property type="entry name" value="POZ domain"/>
    <property type="match status" value="1"/>
</dbReference>
<dbReference type="PANTHER" id="PTHR24121:SF21">
    <property type="entry name" value="ANKYRIN REPEAT FAMILY PROTEIN"/>
    <property type="match status" value="1"/>
</dbReference>
<dbReference type="InterPro" id="IPR036770">
    <property type="entry name" value="Ankyrin_rpt-contain_sf"/>
</dbReference>
<dbReference type="CDD" id="cd18186">
    <property type="entry name" value="BTB_POZ_ZBTB_KLHL-like"/>
    <property type="match status" value="1"/>
</dbReference>
<protein>
    <recommendedName>
        <fullName evidence="4">BTB domain-containing protein</fullName>
    </recommendedName>
</protein>
<dbReference type="InterPro" id="IPR011333">
    <property type="entry name" value="SKP1/BTB/POZ_sf"/>
</dbReference>
<evidence type="ECO:0000256" key="2">
    <source>
        <dbReference type="SAM" id="MobiDB-lite"/>
    </source>
</evidence>
<dbReference type="PROSITE" id="PS50297">
    <property type="entry name" value="ANK_REP_REGION"/>
    <property type="match status" value="1"/>
</dbReference>
<feature type="compositionally biased region" description="Basic residues" evidence="2">
    <location>
        <begin position="65"/>
        <end position="88"/>
    </location>
</feature>
<keyword evidence="1" id="KW-0040">ANK repeat</keyword>
<dbReference type="Gene3D" id="3.30.710.10">
    <property type="entry name" value="Potassium Channel Kv1.1, Chain A"/>
    <property type="match status" value="1"/>
</dbReference>
<feature type="compositionally biased region" description="Polar residues" evidence="2">
    <location>
        <begin position="54"/>
        <end position="64"/>
    </location>
</feature>
<evidence type="ECO:0000313" key="3">
    <source>
        <dbReference type="EMBL" id="CAE0469108.1"/>
    </source>
</evidence>
<dbReference type="InterPro" id="IPR002110">
    <property type="entry name" value="Ankyrin_rpt"/>
</dbReference>
<dbReference type="PROSITE" id="PS50088">
    <property type="entry name" value="ANK_REPEAT"/>
    <property type="match status" value="1"/>
</dbReference>
<dbReference type="PANTHER" id="PTHR24121">
    <property type="entry name" value="NO MECHANORECEPTOR POTENTIAL C, ISOFORM D-RELATED"/>
    <property type="match status" value="1"/>
</dbReference>
<dbReference type="EMBL" id="HBIO01018190">
    <property type="protein sequence ID" value="CAE0469108.1"/>
    <property type="molecule type" value="Transcribed_RNA"/>
</dbReference>
<dbReference type="PRINTS" id="PR01415">
    <property type="entry name" value="ANKYRIN"/>
</dbReference>
<dbReference type="AlphaFoldDB" id="A0A7S3Q892"/>
<reference evidence="3" key="1">
    <citation type="submission" date="2021-01" db="EMBL/GenBank/DDBJ databases">
        <authorList>
            <person name="Corre E."/>
            <person name="Pelletier E."/>
            <person name="Niang G."/>
            <person name="Scheremetjew M."/>
            <person name="Finn R."/>
            <person name="Kale V."/>
            <person name="Holt S."/>
            <person name="Cochrane G."/>
            <person name="Meng A."/>
            <person name="Brown T."/>
            <person name="Cohen L."/>
        </authorList>
    </citation>
    <scope>NUCLEOTIDE SEQUENCE</scope>
    <source>
        <strain evidence="3">MM31A-1</strain>
    </source>
</reference>
<proteinExistence type="predicted"/>